<dbReference type="InterPro" id="IPR013517">
    <property type="entry name" value="FG-GAP"/>
</dbReference>
<organism evidence="2 3">
    <name type="scientific">Adineta steineri</name>
    <dbReference type="NCBI Taxonomy" id="433720"/>
    <lineage>
        <taxon>Eukaryota</taxon>
        <taxon>Metazoa</taxon>
        <taxon>Spiralia</taxon>
        <taxon>Gnathifera</taxon>
        <taxon>Rotifera</taxon>
        <taxon>Eurotatoria</taxon>
        <taxon>Bdelloidea</taxon>
        <taxon>Adinetida</taxon>
        <taxon>Adinetidae</taxon>
        <taxon>Adineta</taxon>
    </lineage>
</organism>
<reference evidence="2" key="1">
    <citation type="submission" date="2021-02" db="EMBL/GenBank/DDBJ databases">
        <authorList>
            <person name="Nowell W R."/>
        </authorList>
    </citation>
    <scope>NUCLEOTIDE SEQUENCE</scope>
</reference>
<sequence>MVAVNNFNGEGILDLVDIDNDGNTVSILLGIGNGRFGSYTSFPVGSRPVSIAVGDFNSDGPLDLAVTNSADNTMSILLGTGSGSFGSQIIYSTGLNPQWIVAKDVDGDGRLDLVIVNGYSSNVGVMLGIGNGDFTSQITYPTFANPTCVAVDDFDGDGHLDLVVISNTWLLTSVLLGTGHGDFRSQTMFPSDLTYLSGVTDVPYGVAIGDFSGDAQLDLVVTFYDLASVGVFLGTGNGSFGLPTMFSTGSGSTPFGVTVGDFNSDGRLDIAVTDNSAHNTMNVLLNTCM</sequence>
<dbReference type="EMBL" id="CAJNOG010000146">
    <property type="protein sequence ID" value="CAF1007564.1"/>
    <property type="molecule type" value="Genomic_DNA"/>
</dbReference>
<gene>
    <name evidence="2" type="ORF">JYZ213_LOCUS16345</name>
</gene>
<accession>A0A814HAX4</accession>
<evidence type="ECO:0000313" key="2">
    <source>
        <dbReference type="EMBL" id="CAF1007564.1"/>
    </source>
</evidence>
<keyword evidence="1" id="KW-0732">Signal</keyword>
<dbReference type="PANTHER" id="PTHR46580">
    <property type="entry name" value="SENSOR KINASE-RELATED"/>
    <property type="match status" value="1"/>
</dbReference>
<evidence type="ECO:0000256" key="1">
    <source>
        <dbReference type="ARBA" id="ARBA00022729"/>
    </source>
</evidence>
<comment type="caution">
    <text evidence="2">The sequence shown here is derived from an EMBL/GenBank/DDBJ whole genome shotgun (WGS) entry which is preliminary data.</text>
</comment>
<dbReference type="Gene3D" id="2.40.128.340">
    <property type="match status" value="1"/>
</dbReference>
<evidence type="ECO:0008006" key="4">
    <source>
        <dbReference type="Google" id="ProtNLM"/>
    </source>
</evidence>
<evidence type="ECO:0000313" key="3">
    <source>
        <dbReference type="Proteomes" id="UP000663845"/>
    </source>
</evidence>
<dbReference type="AlphaFoldDB" id="A0A814HAX4"/>
<name>A0A814HAX4_9BILA</name>
<dbReference type="Gene3D" id="2.30.30.100">
    <property type="match status" value="3"/>
</dbReference>
<proteinExistence type="predicted"/>
<dbReference type="Proteomes" id="UP000663845">
    <property type="component" value="Unassembled WGS sequence"/>
</dbReference>
<dbReference type="InterPro" id="IPR028994">
    <property type="entry name" value="Integrin_alpha_N"/>
</dbReference>
<dbReference type="SUPFAM" id="SSF69318">
    <property type="entry name" value="Integrin alpha N-terminal domain"/>
    <property type="match status" value="1"/>
</dbReference>
<dbReference type="Pfam" id="PF13517">
    <property type="entry name" value="FG-GAP_3"/>
    <property type="match status" value="3"/>
</dbReference>
<protein>
    <recommendedName>
        <fullName evidence="4">VCBS repeat-containing protein</fullName>
    </recommendedName>
</protein>